<reference evidence="2" key="1">
    <citation type="submission" date="2021-01" db="EMBL/GenBank/DDBJ databases">
        <authorList>
            <person name="Corre E."/>
            <person name="Pelletier E."/>
            <person name="Niang G."/>
            <person name="Scheremetjew M."/>
            <person name="Finn R."/>
            <person name="Kale V."/>
            <person name="Holt S."/>
            <person name="Cochrane G."/>
            <person name="Meng A."/>
            <person name="Brown T."/>
            <person name="Cohen L."/>
        </authorList>
    </citation>
    <scope>NUCLEOTIDE SEQUENCE</scope>
    <source>
        <strain evidence="2">CCMP3105</strain>
    </source>
</reference>
<name>A0A7S4Q8E7_9DINO</name>
<accession>A0A7S4Q8E7</accession>
<protein>
    <submittedName>
        <fullName evidence="2">Uncharacterized protein</fullName>
    </submittedName>
</protein>
<dbReference type="EMBL" id="HBNR01022944">
    <property type="protein sequence ID" value="CAE4575707.1"/>
    <property type="molecule type" value="Transcribed_RNA"/>
</dbReference>
<evidence type="ECO:0000256" key="1">
    <source>
        <dbReference type="SAM" id="MobiDB-lite"/>
    </source>
</evidence>
<gene>
    <name evidence="2" type="ORF">AMON00008_LOCUS15327</name>
</gene>
<evidence type="ECO:0000313" key="2">
    <source>
        <dbReference type="EMBL" id="CAE4575707.1"/>
    </source>
</evidence>
<feature type="compositionally biased region" description="Pro residues" evidence="1">
    <location>
        <begin position="42"/>
        <end position="72"/>
    </location>
</feature>
<sequence length="305" mass="33766">MERRIDPEDGVARTLAEMLLRYDGVYSRAEVEAYFRDDCGPEPRPAPAPRAAPRPRSTPEPRPAPAPEPLPGPSGFRVEGLEDWLREQGLEDYVERVAQWCEENGAISVEEVEENFHEIKGSILASEIEVGERVRVGVLQGRWKGQYLAEVLGTSESGLRLRHEQDDFVETLPWASLGGGKYRLEPLSDEEEDEEAEVALSSLLRVGLLRVDPAVGAGLEVNWVKLGYTVCKVDAQPGQPDLRPGDAIVAFGGQLLLGLDENEVERRFGEALADRVAFVVGPLNALLRRPAEEVRREAQRLLATV</sequence>
<feature type="region of interest" description="Disordered" evidence="1">
    <location>
        <begin position="36"/>
        <end position="75"/>
    </location>
</feature>
<dbReference type="AlphaFoldDB" id="A0A7S4Q8E7"/>
<organism evidence="2">
    <name type="scientific">Alexandrium monilatum</name>
    <dbReference type="NCBI Taxonomy" id="311494"/>
    <lineage>
        <taxon>Eukaryota</taxon>
        <taxon>Sar</taxon>
        <taxon>Alveolata</taxon>
        <taxon>Dinophyceae</taxon>
        <taxon>Gonyaulacales</taxon>
        <taxon>Pyrocystaceae</taxon>
        <taxon>Alexandrium</taxon>
    </lineage>
</organism>
<proteinExistence type="predicted"/>